<keyword evidence="9" id="KW-0999">Mitochondrion inner membrane</keyword>
<dbReference type="Proteomes" id="UP001194468">
    <property type="component" value="Unassembled WGS sequence"/>
</dbReference>
<dbReference type="GO" id="GO:0005743">
    <property type="term" value="C:mitochondrial inner membrane"/>
    <property type="evidence" value="ECO:0007669"/>
    <property type="project" value="UniProtKB-UniRule"/>
</dbReference>
<accession>A0AAD4C7C2</accession>
<comment type="function">
    <text evidence="1 9">Required for assembly of cytochrome c oxidase (complex IV).</text>
</comment>
<organism evidence="12 13">
    <name type="scientific">Boletus edulis BED1</name>
    <dbReference type="NCBI Taxonomy" id="1328754"/>
    <lineage>
        <taxon>Eukaryota</taxon>
        <taxon>Fungi</taxon>
        <taxon>Dikarya</taxon>
        <taxon>Basidiomycota</taxon>
        <taxon>Agaricomycotina</taxon>
        <taxon>Agaricomycetes</taxon>
        <taxon>Agaricomycetidae</taxon>
        <taxon>Boletales</taxon>
        <taxon>Boletineae</taxon>
        <taxon>Boletaceae</taxon>
        <taxon>Boletoideae</taxon>
        <taxon>Boletus</taxon>
    </lineage>
</organism>
<evidence type="ECO:0000256" key="5">
    <source>
        <dbReference type="ARBA" id="ARBA00022692"/>
    </source>
</evidence>
<dbReference type="Pfam" id="PF09813">
    <property type="entry name" value="Coa3_cc"/>
    <property type="match status" value="1"/>
</dbReference>
<protein>
    <recommendedName>
        <fullName evidence="9">Cytochrome c oxidase assembly factor 3</fullName>
    </recommendedName>
</protein>
<keyword evidence="5 9" id="KW-0812">Transmembrane</keyword>
<comment type="subunit">
    <text evidence="4 9">Component of 250-400 kDa complexes called cytochrome oxidase assembly intermediates or COA complexes.</text>
</comment>
<feature type="compositionally biased region" description="Basic and acidic residues" evidence="10">
    <location>
        <begin position="95"/>
        <end position="105"/>
    </location>
</feature>
<evidence type="ECO:0000256" key="9">
    <source>
        <dbReference type="RuleBase" id="RU367056"/>
    </source>
</evidence>
<sequence>MSDQDRYIPRKEVSKSYRPRSYVMSPGLLRARAPFRIQNAITGLVLAGFATAVWAYSIRAVKQDDFSDVDDEAREMMKGRSEVDEVSSAAAVADTSRERGHERTPNDAVLTGVPPRGVLAPWLDSAFPRLLDPTRKTLVWGAPPIDDLGRVCLRRSTEERR</sequence>
<proteinExistence type="inferred from homology"/>
<keyword evidence="8 9" id="KW-0472">Membrane</keyword>
<dbReference type="EMBL" id="WHUW01000002">
    <property type="protein sequence ID" value="KAF8450252.1"/>
    <property type="molecule type" value="Genomic_DNA"/>
</dbReference>
<evidence type="ECO:0000256" key="10">
    <source>
        <dbReference type="SAM" id="MobiDB-lite"/>
    </source>
</evidence>
<dbReference type="GO" id="GO:0033617">
    <property type="term" value="P:mitochondrial respiratory chain complex IV assembly"/>
    <property type="evidence" value="ECO:0007669"/>
    <property type="project" value="UniProtKB-UniRule"/>
</dbReference>
<comment type="caution">
    <text evidence="12">The sequence shown here is derived from an EMBL/GenBank/DDBJ whole genome shotgun (WGS) entry which is preliminary data.</text>
</comment>
<evidence type="ECO:0000256" key="7">
    <source>
        <dbReference type="ARBA" id="ARBA00023128"/>
    </source>
</evidence>
<evidence type="ECO:0000256" key="1">
    <source>
        <dbReference type="ARBA" id="ARBA00003064"/>
    </source>
</evidence>
<feature type="transmembrane region" description="Helical" evidence="9">
    <location>
        <begin position="40"/>
        <end position="58"/>
    </location>
</feature>
<feature type="region of interest" description="Disordered" evidence="10">
    <location>
        <begin position="78"/>
        <end position="111"/>
    </location>
</feature>
<keyword evidence="13" id="KW-1185">Reference proteome</keyword>
<dbReference type="PANTHER" id="PTHR15642">
    <property type="entry name" value="CYTOCHROME C OXIDASE ASSEMBLY FACTOR 3, MITOCHONDRIAL"/>
    <property type="match status" value="1"/>
</dbReference>
<evidence type="ECO:0000313" key="13">
    <source>
        <dbReference type="Proteomes" id="UP001194468"/>
    </source>
</evidence>
<evidence type="ECO:0000256" key="2">
    <source>
        <dbReference type="ARBA" id="ARBA00004304"/>
    </source>
</evidence>
<evidence type="ECO:0000259" key="11">
    <source>
        <dbReference type="Pfam" id="PF09813"/>
    </source>
</evidence>
<dbReference type="InterPro" id="IPR041752">
    <property type="entry name" value="Coa3"/>
</dbReference>
<keyword evidence="6 9" id="KW-1133">Transmembrane helix</keyword>
<evidence type="ECO:0000313" key="12">
    <source>
        <dbReference type="EMBL" id="KAF8450252.1"/>
    </source>
</evidence>
<reference evidence="12" key="1">
    <citation type="submission" date="2019-10" db="EMBL/GenBank/DDBJ databases">
        <authorList>
            <consortium name="DOE Joint Genome Institute"/>
            <person name="Kuo A."/>
            <person name="Miyauchi S."/>
            <person name="Kiss E."/>
            <person name="Drula E."/>
            <person name="Kohler A."/>
            <person name="Sanchez-Garcia M."/>
            <person name="Andreopoulos B."/>
            <person name="Barry K.W."/>
            <person name="Bonito G."/>
            <person name="Buee M."/>
            <person name="Carver A."/>
            <person name="Chen C."/>
            <person name="Cichocki N."/>
            <person name="Clum A."/>
            <person name="Culley D."/>
            <person name="Crous P.W."/>
            <person name="Fauchery L."/>
            <person name="Girlanda M."/>
            <person name="Hayes R."/>
            <person name="Keri Z."/>
            <person name="LaButti K."/>
            <person name="Lipzen A."/>
            <person name="Lombard V."/>
            <person name="Magnuson J."/>
            <person name="Maillard F."/>
            <person name="Morin E."/>
            <person name="Murat C."/>
            <person name="Nolan M."/>
            <person name="Ohm R."/>
            <person name="Pangilinan J."/>
            <person name="Pereira M."/>
            <person name="Perotto S."/>
            <person name="Peter M."/>
            <person name="Riley R."/>
            <person name="Sitrit Y."/>
            <person name="Stielow B."/>
            <person name="Szollosi G."/>
            <person name="Zifcakova L."/>
            <person name="Stursova M."/>
            <person name="Spatafora J.W."/>
            <person name="Tedersoo L."/>
            <person name="Vaario L.-M."/>
            <person name="Yamada A."/>
            <person name="Yan M."/>
            <person name="Wang P."/>
            <person name="Xu J."/>
            <person name="Bruns T."/>
            <person name="Baldrian P."/>
            <person name="Vilgalys R."/>
            <person name="Henrissat B."/>
            <person name="Grigoriev I.V."/>
            <person name="Hibbett D."/>
            <person name="Nagy L.G."/>
            <person name="Martin F.M."/>
        </authorList>
    </citation>
    <scope>NUCLEOTIDE SEQUENCE</scope>
    <source>
        <strain evidence="12">BED1</strain>
    </source>
</reference>
<dbReference type="AlphaFoldDB" id="A0AAD4C7C2"/>
<dbReference type="InterPro" id="IPR018628">
    <property type="entry name" value="Coa3_CC"/>
</dbReference>
<reference evidence="12" key="2">
    <citation type="journal article" date="2020" name="Nat. Commun.">
        <title>Large-scale genome sequencing of mycorrhizal fungi provides insights into the early evolution of symbiotic traits.</title>
        <authorList>
            <person name="Miyauchi S."/>
            <person name="Kiss E."/>
            <person name="Kuo A."/>
            <person name="Drula E."/>
            <person name="Kohler A."/>
            <person name="Sanchez-Garcia M."/>
            <person name="Morin E."/>
            <person name="Andreopoulos B."/>
            <person name="Barry K.W."/>
            <person name="Bonito G."/>
            <person name="Buee M."/>
            <person name="Carver A."/>
            <person name="Chen C."/>
            <person name="Cichocki N."/>
            <person name="Clum A."/>
            <person name="Culley D."/>
            <person name="Crous P.W."/>
            <person name="Fauchery L."/>
            <person name="Girlanda M."/>
            <person name="Hayes R.D."/>
            <person name="Keri Z."/>
            <person name="LaButti K."/>
            <person name="Lipzen A."/>
            <person name="Lombard V."/>
            <person name="Magnuson J."/>
            <person name="Maillard F."/>
            <person name="Murat C."/>
            <person name="Nolan M."/>
            <person name="Ohm R.A."/>
            <person name="Pangilinan J."/>
            <person name="Pereira M.F."/>
            <person name="Perotto S."/>
            <person name="Peter M."/>
            <person name="Pfister S."/>
            <person name="Riley R."/>
            <person name="Sitrit Y."/>
            <person name="Stielow J.B."/>
            <person name="Szollosi G."/>
            <person name="Zifcakova L."/>
            <person name="Stursova M."/>
            <person name="Spatafora J.W."/>
            <person name="Tedersoo L."/>
            <person name="Vaario L.M."/>
            <person name="Yamada A."/>
            <person name="Yan M."/>
            <person name="Wang P."/>
            <person name="Xu J."/>
            <person name="Bruns T."/>
            <person name="Baldrian P."/>
            <person name="Vilgalys R."/>
            <person name="Dunand C."/>
            <person name="Henrissat B."/>
            <person name="Grigoriev I.V."/>
            <person name="Hibbett D."/>
            <person name="Nagy L.G."/>
            <person name="Martin F.M."/>
        </authorList>
    </citation>
    <scope>NUCLEOTIDE SEQUENCE</scope>
    <source>
        <strain evidence="12">BED1</strain>
    </source>
</reference>
<evidence type="ECO:0000256" key="8">
    <source>
        <dbReference type="ARBA" id="ARBA00023136"/>
    </source>
</evidence>
<evidence type="ECO:0000256" key="6">
    <source>
        <dbReference type="ARBA" id="ARBA00022989"/>
    </source>
</evidence>
<name>A0AAD4C7C2_BOLED</name>
<comment type="subcellular location">
    <subcellularLocation>
        <location evidence="2">Mitochondrion membrane</location>
        <topology evidence="2">Single-pass membrane protein</topology>
    </subcellularLocation>
</comment>
<evidence type="ECO:0000256" key="4">
    <source>
        <dbReference type="ARBA" id="ARBA00011351"/>
    </source>
</evidence>
<dbReference type="PANTHER" id="PTHR15642:SF3">
    <property type="entry name" value="CYTOCHROME C OXIDASE ASSEMBLY FACTOR 3 HOMOLOG, MITOCHONDRIAL"/>
    <property type="match status" value="1"/>
</dbReference>
<comment type="similarity">
    <text evidence="3 9">Belongs to the COA3 family.</text>
</comment>
<gene>
    <name evidence="12" type="ORF">L210DRAFT_3520147</name>
</gene>
<keyword evidence="7 9" id="KW-0496">Mitochondrion</keyword>
<feature type="domain" description="Cytochrome c oxidase assembly factor 3 mitochondrial coiled-coil" evidence="11">
    <location>
        <begin position="28"/>
        <end position="72"/>
    </location>
</feature>
<evidence type="ECO:0000256" key="3">
    <source>
        <dbReference type="ARBA" id="ARBA00007035"/>
    </source>
</evidence>